<dbReference type="InterPro" id="IPR011712">
    <property type="entry name" value="Sig_transdc_His_kin_sub3_dim/P"/>
</dbReference>
<dbReference type="GO" id="GO:0005524">
    <property type="term" value="F:ATP binding"/>
    <property type="evidence" value="ECO:0007669"/>
    <property type="project" value="UniProtKB-KW"/>
</dbReference>
<dbReference type="GO" id="GO:0000155">
    <property type="term" value="F:phosphorelay sensor kinase activity"/>
    <property type="evidence" value="ECO:0007669"/>
    <property type="project" value="InterPro"/>
</dbReference>
<evidence type="ECO:0000256" key="5">
    <source>
        <dbReference type="ARBA" id="ARBA00022741"/>
    </source>
</evidence>
<dbReference type="Pfam" id="PF07730">
    <property type="entry name" value="HisKA_3"/>
    <property type="match status" value="1"/>
</dbReference>
<dbReference type="GO" id="GO:0016020">
    <property type="term" value="C:membrane"/>
    <property type="evidence" value="ECO:0007669"/>
    <property type="project" value="InterPro"/>
</dbReference>
<keyword evidence="5" id="KW-0547">Nucleotide-binding</keyword>
<dbReference type="GO" id="GO:0046983">
    <property type="term" value="F:protein dimerization activity"/>
    <property type="evidence" value="ECO:0007669"/>
    <property type="project" value="InterPro"/>
</dbReference>
<keyword evidence="12" id="KW-1185">Reference proteome</keyword>
<dbReference type="CDD" id="cd16917">
    <property type="entry name" value="HATPase_UhpB-NarQ-NarX-like"/>
    <property type="match status" value="1"/>
</dbReference>
<evidence type="ECO:0000259" key="10">
    <source>
        <dbReference type="Pfam" id="PF07730"/>
    </source>
</evidence>
<evidence type="ECO:0000256" key="7">
    <source>
        <dbReference type="ARBA" id="ARBA00022840"/>
    </source>
</evidence>
<keyword evidence="4" id="KW-0808">Transferase</keyword>
<keyword evidence="3" id="KW-0597">Phosphoprotein</keyword>
<feature type="region of interest" description="Disordered" evidence="9">
    <location>
        <begin position="248"/>
        <end position="288"/>
    </location>
</feature>
<evidence type="ECO:0000256" key="4">
    <source>
        <dbReference type="ARBA" id="ARBA00022679"/>
    </source>
</evidence>
<dbReference type="eggNOG" id="COG4585">
    <property type="taxonomic scope" value="Bacteria"/>
</dbReference>
<dbReference type="InterPro" id="IPR050482">
    <property type="entry name" value="Sensor_HK_TwoCompSys"/>
</dbReference>
<evidence type="ECO:0000256" key="3">
    <source>
        <dbReference type="ARBA" id="ARBA00022553"/>
    </source>
</evidence>
<name>C4LHH4_CORK4</name>
<keyword evidence="8" id="KW-0902">Two-component regulatory system</keyword>
<evidence type="ECO:0000256" key="9">
    <source>
        <dbReference type="SAM" id="MobiDB-lite"/>
    </source>
</evidence>
<sequence>MAHMALSAWQRLSHHLRPRNRFAGSRSHESVAAERINELTASRRAIADAYEVERRRIENDLHDGAQQYFVAASLKLGEAELEAENGSAELQRLLEETRSHLDDGLHALRRTVHGIHPQVLRDQGLYAAVQEIAESYGSNIAVHCPHPLPELQPSVLASAYFFCAECLTNAAKYAPGAPVTVLLVSDQDLRISIVDEGDGGARLGPGLSGMRERLAAFGGSMQLNSPIGGPTTVIASIPVMLNRGQSGYPTADSPSAAAASTTTTVSATSAGSASATSGRNVNQVGEDS</sequence>
<evidence type="ECO:0000313" key="11">
    <source>
        <dbReference type="EMBL" id="ACR17279.1"/>
    </source>
</evidence>
<keyword evidence="7" id="KW-0067">ATP-binding</keyword>
<keyword evidence="6 11" id="KW-0418">Kinase</keyword>
<evidence type="ECO:0000313" key="12">
    <source>
        <dbReference type="Proteomes" id="UP000001473"/>
    </source>
</evidence>
<gene>
    <name evidence="11" type="primary">tcsS5</name>
    <name evidence="11" type="ordered locus">ckrop_0505</name>
</gene>
<reference evidence="11 12" key="1">
    <citation type="journal article" date="2008" name="J. Biotechnol.">
        <title>Ultrafast pyrosequencing of Corynebacterium kroppenstedtii DSM44385 revealed insights into the physiology of a lipophilic corynebacterium that lacks mycolic acids.</title>
        <authorList>
            <person name="Tauch A."/>
            <person name="Schneider J."/>
            <person name="Szczepanowski R."/>
            <person name="Tilker A."/>
            <person name="Viehoever P."/>
            <person name="Gartemann K.-H."/>
            <person name="Arnold W."/>
            <person name="Blom J."/>
            <person name="Brinkrolf K."/>
            <person name="Brune I."/>
            <person name="Goetker S."/>
            <person name="Weisshaar B."/>
            <person name="Goesmann A."/>
            <person name="Droege M."/>
            <person name="Puehler A."/>
        </authorList>
    </citation>
    <scope>NUCLEOTIDE SEQUENCE [LARGE SCALE GENOMIC DNA]</scope>
    <source>
        <strain evidence="12">DSM 44385 / JCM 11950 / CIP 105744 / CCUG 35717</strain>
    </source>
</reference>
<evidence type="ECO:0000256" key="2">
    <source>
        <dbReference type="ARBA" id="ARBA00012438"/>
    </source>
</evidence>
<evidence type="ECO:0000256" key="6">
    <source>
        <dbReference type="ARBA" id="ARBA00022777"/>
    </source>
</evidence>
<dbReference type="Proteomes" id="UP000001473">
    <property type="component" value="Chromosome"/>
</dbReference>
<proteinExistence type="predicted"/>
<dbReference type="SUPFAM" id="SSF55874">
    <property type="entry name" value="ATPase domain of HSP90 chaperone/DNA topoisomerase II/histidine kinase"/>
    <property type="match status" value="1"/>
</dbReference>
<evidence type="ECO:0000256" key="8">
    <source>
        <dbReference type="ARBA" id="ARBA00023012"/>
    </source>
</evidence>
<feature type="domain" description="Signal transduction histidine kinase subgroup 3 dimerisation and phosphoacceptor" evidence="10">
    <location>
        <begin position="53"/>
        <end position="120"/>
    </location>
</feature>
<accession>C4LHH4</accession>
<protein>
    <recommendedName>
        <fullName evidence="2">histidine kinase</fullName>
        <ecNumber evidence="2">2.7.13.3</ecNumber>
    </recommendedName>
</protein>
<dbReference type="InterPro" id="IPR036890">
    <property type="entry name" value="HATPase_C_sf"/>
</dbReference>
<organism evidence="11 12">
    <name type="scientific">Corynebacterium kroppenstedtii (strain DSM 44385 / JCM 11950 / CIP 105744 / CCUG 35717)</name>
    <dbReference type="NCBI Taxonomy" id="645127"/>
    <lineage>
        <taxon>Bacteria</taxon>
        <taxon>Bacillati</taxon>
        <taxon>Actinomycetota</taxon>
        <taxon>Actinomycetes</taxon>
        <taxon>Mycobacteriales</taxon>
        <taxon>Corynebacteriaceae</taxon>
        <taxon>Corynebacterium</taxon>
    </lineage>
</organism>
<dbReference type="PANTHER" id="PTHR24421">
    <property type="entry name" value="NITRATE/NITRITE SENSOR PROTEIN NARX-RELATED"/>
    <property type="match status" value="1"/>
</dbReference>
<dbReference type="HOGENOM" id="CLU_000445_20_6_11"/>
<dbReference type="KEGG" id="ckp:ckrop_0505"/>
<dbReference type="EMBL" id="CP001620">
    <property type="protein sequence ID" value="ACR17279.1"/>
    <property type="molecule type" value="Genomic_DNA"/>
</dbReference>
<dbReference type="PANTHER" id="PTHR24421:SF10">
    <property type="entry name" value="NITRATE_NITRITE SENSOR PROTEIN NARQ"/>
    <property type="match status" value="1"/>
</dbReference>
<dbReference type="Gene3D" id="1.20.5.1930">
    <property type="match status" value="1"/>
</dbReference>
<dbReference type="EC" id="2.7.13.3" evidence="2"/>
<feature type="compositionally biased region" description="Low complexity" evidence="9">
    <location>
        <begin position="250"/>
        <end position="277"/>
    </location>
</feature>
<comment type="catalytic activity">
    <reaction evidence="1">
        <text>ATP + protein L-histidine = ADP + protein N-phospho-L-histidine.</text>
        <dbReference type="EC" id="2.7.13.3"/>
    </reaction>
</comment>
<dbReference type="Gene3D" id="3.30.565.10">
    <property type="entry name" value="Histidine kinase-like ATPase, C-terminal domain"/>
    <property type="match status" value="1"/>
</dbReference>
<dbReference type="AlphaFoldDB" id="C4LHH4"/>
<feature type="compositionally biased region" description="Polar residues" evidence="9">
    <location>
        <begin position="278"/>
        <end position="288"/>
    </location>
</feature>
<evidence type="ECO:0000256" key="1">
    <source>
        <dbReference type="ARBA" id="ARBA00000085"/>
    </source>
</evidence>
<dbReference type="STRING" id="645127.ckrop_0505"/>